<dbReference type="AlphaFoldDB" id="A0A284REA6"/>
<protein>
    <submittedName>
        <fullName evidence="2">Uncharacterized protein</fullName>
    </submittedName>
</protein>
<organism evidence="2 3">
    <name type="scientific">Armillaria ostoyae</name>
    <name type="common">Armillaria root rot fungus</name>
    <dbReference type="NCBI Taxonomy" id="47428"/>
    <lineage>
        <taxon>Eukaryota</taxon>
        <taxon>Fungi</taxon>
        <taxon>Dikarya</taxon>
        <taxon>Basidiomycota</taxon>
        <taxon>Agaricomycotina</taxon>
        <taxon>Agaricomycetes</taxon>
        <taxon>Agaricomycetidae</taxon>
        <taxon>Agaricales</taxon>
        <taxon>Marasmiineae</taxon>
        <taxon>Physalacriaceae</taxon>
        <taxon>Armillaria</taxon>
    </lineage>
</organism>
<feature type="region of interest" description="Disordered" evidence="1">
    <location>
        <begin position="1"/>
        <end position="26"/>
    </location>
</feature>
<dbReference type="EMBL" id="FUEG01000007">
    <property type="protein sequence ID" value="SJL07100.1"/>
    <property type="molecule type" value="Genomic_DNA"/>
</dbReference>
<evidence type="ECO:0000256" key="1">
    <source>
        <dbReference type="SAM" id="MobiDB-lite"/>
    </source>
</evidence>
<dbReference type="Proteomes" id="UP000219338">
    <property type="component" value="Unassembled WGS sequence"/>
</dbReference>
<accession>A0A284REA6</accession>
<evidence type="ECO:0000313" key="2">
    <source>
        <dbReference type="EMBL" id="SJL07100.1"/>
    </source>
</evidence>
<dbReference type="OrthoDB" id="3268827at2759"/>
<reference evidence="3" key="1">
    <citation type="journal article" date="2017" name="Nat. Ecol. Evol.">
        <title>Genome expansion and lineage-specific genetic innovations in the forest pathogenic fungi Armillaria.</title>
        <authorList>
            <person name="Sipos G."/>
            <person name="Prasanna A.N."/>
            <person name="Walter M.C."/>
            <person name="O'Connor E."/>
            <person name="Balint B."/>
            <person name="Krizsan K."/>
            <person name="Kiss B."/>
            <person name="Hess J."/>
            <person name="Varga T."/>
            <person name="Slot J."/>
            <person name="Riley R."/>
            <person name="Boka B."/>
            <person name="Rigling D."/>
            <person name="Barry K."/>
            <person name="Lee J."/>
            <person name="Mihaltcheva S."/>
            <person name="LaButti K."/>
            <person name="Lipzen A."/>
            <person name="Waldron R."/>
            <person name="Moloney N.M."/>
            <person name="Sperisen C."/>
            <person name="Kredics L."/>
            <person name="Vagvoelgyi C."/>
            <person name="Patrignani A."/>
            <person name="Fitzpatrick D."/>
            <person name="Nagy I."/>
            <person name="Doyle S."/>
            <person name="Anderson J.B."/>
            <person name="Grigoriev I.V."/>
            <person name="Gueldener U."/>
            <person name="Muensterkoetter M."/>
            <person name="Nagy L.G."/>
        </authorList>
    </citation>
    <scope>NUCLEOTIDE SEQUENCE [LARGE SCALE GENOMIC DNA]</scope>
    <source>
        <strain evidence="3">C18/9</strain>
    </source>
</reference>
<sequence>MDMSASAPNSMALPVEGDEWLSQPDPQDMEDLDAPITSVNIGDISSDLPVSLEAESFWVKTAEASGLAAMQVALMTMWDMEELGADDWEESEYDEPAAQSDKEDSDKDSGCHDEGGDGESDRQNTLEMSLTLSPLPSSPAPLFTSPGHICDPHNENLPDPFQYDAVPLPLPLGPSDVHPNFTIFIIYTLVLWLHSQCHLAFKYCNTVLVIFSLCFQVAGAPIDPLPFVMLAGVSNKLRTEPTFKVFPVCPACHTVFPVTMPLMLDCLCGTLLYITAPTPAEAQHGRTSHENPKPILQFLFKSLAKQLAMVLMVPRIEDEIEKSLERIKSHVPE</sequence>
<evidence type="ECO:0000313" key="3">
    <source>
        <dbReference type="Proteomes" id="UP000219338"/>
    </source>
</evidence>
<keyword evidence="3" id="KW-1185">Reference proteome</keyword>
<name>A0A284REA6_ARMOS</name>
<gene>
    <name evidence="2" type="ORF">ARMOST_10443</name>
</gene>
<feature type="compositionally biased region" description="Basic and acidic residues" evidence="1">
    <location>
        <begin position="100"/>
        <end position="123"/>
    </location>
</feature>
<feature type="region of interest" description="Disordered" evidence="1">
    <location>
        <begin position="89"/>
        <end position="123"/>
    </location>
</feature>
<proteinExistence type="predicted"/>